<reference evidence="2" key="1">
    <citation type="submission" date="2022-10" db="EMBL/GenBank/DDBJ databases">
        <title>Luteolibacter sp. GHJ8, whole genome shotgun sequencing project.</title>
        <authorList>
            <person name="Zhao G."/>
            <person name="Shen L."/>
        </authorList>
    </citation>
    <scope>NUCLEOTIDE SEQUENCE</scope>
    <source>
        <strain evidence="2">GHJ8</strain>
    </source>
</reference>
<organism evidence="2 3">
    <name type="scientific">Luteolibacter rhizosphaerae</name>
    <dbReference type="NCBI Taxonomy" id="2989719"/>
    <lineage>
        <taxon>Bacteria</taxon>
        <taxon>Pseudomonadati</taxon>
        <taxon>Verrucomicrobiota</taxon>
        <taxon>Verrucomicrobiia</taxon>
        <taxon>Verrucomicrobiales</taxon>
        <taxon>Verrucomicrobiaceae</taxon>
        <taxon>Luteolibacter</taxon>
    </lineage>
</organism>
<keyword evidence="1" id="KW-0472">Membrane</keyword>
<proteinExistence type="predicted"/>
<feature type="transmembrane region" description="Helical" evidence="1">
    <location>
        <begin position="9"/>
        <end position="28"/>
    </location>
</feature>
<keyword evidence="1" id="KW-1133">Transmembrane helix</keyword>
<evidence type="ECO:0000256" key="1">
    <source>
        <dbReference type="SAM" id="Phobius"/>
    </source>
</evidence>
<feature type="transmembrane region" description="Helical" evidence="1">
    <location>
        <begin position="133"/>
        <end position="152"/>
    </location>
</feature>
<feature type="transmembrane region" description="Helical" evidence="1">
    <location>
        <begin position="68"/>
        <end position="92"/>
    </location>
</feature>
<accession>A0ABT3G2T6</accession>
<keyword evidence="3" id="KW-1185">Reference proteome</keyword>
<protein>
    <submittedName>
        <fullName evidence="2">Uncharacterized protein</fullName>
    </submittedName>
</protein>
<dbReference type="Proteomes" id="UP001165653">
    <property type="component" value="Unassembled WGS sequence"/>
</dbReference>
<dbReference type="EMBL" id="JAPDDR010000005">
    <property type="protein sequence ID" value="MCW1914157.1"/>
    <property type="molecule type" value="Genomic_DNA"/>
</dbReference>
<comment type="caution">
    <text evidence="2">The sequence shown here is derived from an EMBL/GenBank/DDBJ whole genome shotgun (WGS) entry which is preliminary data.</text>
</comment>
<evidence type="ECO:0000313" key="3">
    <source>
        <dbReference type="Proteomes" id="UP001165653"/>
    </source>
</evidence>
<gene>
    <name evidence="2" type="ORF">OJ996_11255</name>
</gene>
<sequence length="171" mass="18480">MSRRSDREIAARVLLLAAFVCLIGFHVLPIDEVRSDGSVERGWIIWQALWVYRRDLDALFHAAAQEPLVGMGLVAAVSWLLLALVSPFIVPLLLRSRPLWGICTMIAGLSLVAWLIIIGSAGAPSNFSGIPPAMLSMLASVLLNFLGLAVLARIKPLDPVLPESPDNPLAP</sequence>
<evidence type="ECO:0000313" key="2">
    <source>
        <dbReference type="EMBL" id="MCW1914157.1"/>
    </source>
</evidence>
<name>A0ABT3G2T6_9BACT</name>
<keyword evidence="1" id="KW-0812">Transmembrane</keyword>
<feature type="transmembrane region" description="Helical" evidence="1">
    <location>
        <begin position="99"/>
        <end position="121"/>
    </location>
</feature>
<dbReference type="RefSeq" id="WP_264513663.1">
    <property type="nucleotide sequence ID" value="NZ_JAPDDR010000005.1"/>
</dbReference>